<reference evidence="1" key="1">
    <citation type="submission" date="2019-08" db="EMBL/GenBank/DDBJ databases">
        <title>Genome sequence of Clostridiales bacterium MT110.</title>
        <authorList>
            <person name="Cao J."/>
        </authorList>
    </citation>
    <scope>NUCLEOTIDE SEQUENCE</scope>
    <source>
        <strain evidence="1">MT110</strain>
    </source>
</reference>
<evidence type="ECO:0000313" key="2">
    <source>
        <dbReference type="Proteomes" id="UP000594014"/>
    </source>
</evidence>
<proteinExistence type="predicted"/>
<keyword evidence="2" id="KW-1185">Reference proteome</keyword>
<evidence type="ECO:0000313" key="1">
    <source>
        <dbReference type="EMBL" id="QOX63648.1"/>
    </source>
</evidence>
<sequence length="204" mass="22166">MIHKVNGSQPYRPANDLKGRTQEKDETDTSAQNTKSDSISIRNSQDPSVTYSKVTKNRLDTSEIDALKAEAEKATEHLRKLVERLILKQNENAKSSLDSSKGSQSDSALTLGDLGITSADIEAAQKAISEDGEFGVKAVSDRLFNFAVAVSGGDKSKLSELISAIDEGFAAAQKIMGGELPELSKQTYEETIRKLKEWAKETDA</sequence>
<name>A0ACD1ABH4_9FIRM</name>
<dbReference type="EMBL" id="CP042469">
    <property type="protein sequence ID" value="QOX63648.1"/>
    <property type="molecule type" value="Genomic_DNA"/>
</dbReference>
<accession>A0ACD1ABH4</accession>
<gene>
    <name evidence="1" type="ORF">FRZ06_09935</name>
</gene>
<organism evidence="1 2">
    <name type="scientific">Anoxybacterium hadale</name>
    <dbReference type="NCBI Taxonomy" id="3408580"/>
    <lineage>
        <taxon>Bacteria</taxon>
        <taxon>Bacillati</taxon>
        <taxon>Bacillota</taxon>
        <taxon>Clostridia</taxon>
        <taxon>Peptostreptococcales</taxon>
        <taxon>Anaerovoracaceae</taxon>
        <taxon>Anoxybacterium</taxon>
    </lineage>
</organism>
<dbReference type="Proteomes" id="UP000594014">
    <property type="component" value="Chromosome"/>
</dbReference>
<protein>
    <submittedName>
        <fullName evidence="1">Uncharacterized protein</fullName>
    </submittedName>
</protein>